<keyword evidence="5" id="KW-1185">Reference proteome</keyword>
<dbReference type="PANTHER" id="PTHR13593">
    <property type="match status" value="1"/>
</dbReference>
<dbReference type="InterPro" id="IPR017946">
    <property type="entry name" value="PLC-like_Pdiesterase_TIM-brl"/>
</dbReference>
<dbReference type="STRING" id="1314773.A0A3N2Q1U7"/>
<dbReference type="CDD" id="cd08586">
    <property type="entry name" value="PI-PLCc_BcPLC_like"/>
    <property type="match status" value="1"/>
</dbReference>
<name>A0A3N2Q1U7_SODAK</name>
<dbReference type="EMBL" id="ML119052">
    <property type="protein sequence ID" value="ROT40743.1"/>
    <property type="molecule type" value="Genomic_DNA"/>
</dbReference>
<feature type="transmembrane region" description="Helical" evidence="2">
    <location>
        <begin position="12"/>
        <end position="34"/>
    </location>
</feature>
<dbReference type="SUPFAM" id="SSF51695">
    <property type="entry name" value="PLC-like phosphodiesterases"/>
    <property type="match status" value="1"/>
</dbReference>
<keyword evidence="2" id="KW-1133">Transmembrane helix</keyword>
<evidence type="ECO:0000256" key="1">
    <source>
        <dbReference type="SAM" id="MobiDB-lite"/>
    </source>
</evidence>
<dbReference type="RefSeq" id="XP_028468549.1">
    <property type="nucleotide sequence ID" value="XM_028611206.1"/>
</dbReference>
<dbReference type="SMART" id="SM00148">
    <property type="entry name" value="PLCXc"/>
    <property type="match status" value="1"/>
</dbReference>
<dbReference type="Pfam" id="PF00388">
    <property type="entry name" value="PI-PLC-X"/>
    <property type="match status" value="1"/>
</dbReference>
<dbReference type="GeneID" id="39579684"/>
<proteinExistence type="predicted"/>
<dbReference type="Gene3D" id="3.20.20.190">
    <property type="entry name" value="Phosphatidylinositol (PI) phosphodiesterase"/>
    <property type="match status" value="1"/>
</dbReference>
<dbReference type="InterPro" id="IPR000909">
    <property type="entry name" value="PLipase_C_PInositol-sp_X_dom"/>
</dbReference>
<evidence type="ECO:0000313" key="5">
    <source>
        <dbReference type="Proteomes" id="UP000272025"/>
    </source>
</evidence>
<dbReference type="GO" id="GO:0008081">
    <property type="term" value="F:phosphoric diester hydrolase activity"/>
    <property type="evidence" value="ECO:0007669"/>
    <property type="project" value="InterPro"/>
</dbReference>
<dbReference type="InterPro" id="IPR051057">
    <property type="entry name" value="PI-PLC_domain"/>
</dbReference>
<gene>
    <name evidence="4" type="ORF">SODALDRAFT_330484</name>
</gene>
<protein>
    <submittedName>
        <fullName evidence="4">PLC-like phosphodiesterase</fullName>
    </submittedName>
</protein>
<feature type="domain" description="Phosphatidylinositol-specific phospholipase C X" evidence="3">
    <location>
        <begin position="74"/>
        <end position="225"/>
    </location>
</feature>
<evidence type="ECO:0000313" key="4">
    <source>
        <dbReference type="EMBL" id="ROT40743.1"/>
    </source>
</evidence>
<dbReference type="GO" id="GO:0006629">
    <property type="term" value="P:lipid metabolic process"/>
    <property type="evidence" value="ECO:0007669"/>
    <property type="project" value="InterPro"/>
</dbReference>
<dbReference type="AlphaFoldDB" id="A0A3N2Q1U7"/>
<evidence type="ECO:0000256" key="2">
    <source>
        <dbReference type="SAM" id="Phobius"/>
    </source>
</evidence>
<accession>A0A3N2Q1U7</accession>
<evidence type="ECO:0000259" key="3">
    <source>
        <dbReference type="SMART" id="SM00148"/>
    </source>
</evidence>
<sequence length="389" mass="42881">MAVRTGISKRSYYFPVFSLFTTVVLIFVLFSSLLSLDPCLFPGKSHCYRGYHSEYSFDIDRVDVDHSSWMQSLPDETNLTSLSIPGTHDTLTFDIWDETYQCQNHNLAAQLRAGMRYLDVRGRLTNNSILIYHADRYTGYTLADVLLAVFGFLDEHPSETIVMRLKEEGRPYGQNDRTFEEAFAYYLHNATATASGAQDHFYMPESFFPLPTLGALRGKILLLQNFPTATSSSSSSVEQGKPRNSTSGPEPRPGSGRYGLVWDSDAMVLEDLWIIPSLQHLDLKWDAVEAALVRAANGSTPAGKADDALYLSHLSASVGVLPIEAAAGSRDGSVVGMNGRTGRWLVEQAPSHRGRTGIVIMDFPGQDLVGAVLERNAVLADGAWSKRGL</sequence>
<keyword evidence="2" id="KW-0472">Membrane</keyword>
<dbReference type="PROSITE" id="PS50007">
    <property type="entry name" value="PIPLC_X_DOMAIN"/>
    <property type="match status" value="1"/>
</dbReference>
<dbReference type="Proteomes" id="UP000272025">
    <property type="component" value="Unassembled WGS sequence"/>
</dbReference>
<reference evidence="4 5" key="1">
    <citation type="journal article" date="2018" name="Mol. Ecol.">
        <title>The obligate alkalophilic soda-lake fungus Sodiomyces alkalinus has shifted to a protein diet.</title>
        <authorList>
            <person name="Grum-Grzhimaylo A.A."/>
            <person name="Falkoski D.L."/>
            <person name="van den Heuvel J."/>
            <person name="Valero-Jimenez C.A."/>
            <person name="Min B."/>
            <person name="Choi I.G."/>
            <person name="Lipzen A."/>
            <person name="Daum C.G."/>
            <person name="Aanen D.K."/>
            <person name="Tsang A."/>
            <person name="Henrissat B."/>
            <person name="Bilanenko E.N."/>
            <person name="de Vries R.P."/>
            <person name="van Kan J.A.L."/>
            <person name="Grigoriev I.V."/>
            <person name="Debets A.J.M."/>
        </authorList>
    </citation>
    <scope>NUCLEOTIDE SEQUENCE [LARGE SCALE GENOMIC DNA]</scope>
    <source>
        <strain evidence="4 5">F11</strain>
    </source>
</reference>
<keyword evidence="2" id="KW-0812">Transmembrane</keyword>
<organism evidence="4 5">
    <name type="scientific">Sodiomyces alkalinus (strain CBS 110278 / VKM F-3762 / F11)</name>
    <name type="common">Alkaliphilic filamentous fungus</name>
    <dbReference type="NCBI Taxonomy" id="1314773"/>
    <lineage>
        <taxon>Eukaryota</taxon>
        <taxon>Fungi</taxon>
        <taxon>Dikarya</taxon>
        <taxon>Ascomycota</taxon>
        <taxon>Pezizomycotina</taxon>
        <taxon>Sordariomycetes</taxon>
        <taxon>Hypocreomycetidae</taxon>
        <taxon>Glomerellales</taxon>
        <taxon>Plectosphaerellaceae</taxon>
        <taxon>Sodiomyces</taxon>
    </lineage>
</organism>
<dbReference type="OrthoDB" id="1046782at2759"/>
<feature type="region of interest" description="Disordered" evidence="1">
    <location>
        <begin position="230"/>
        <end position="256"/>
    </location>
</feature>
<dbReference type="PANTHER" id="PTHR13593:SF113">
    <property type="entry name" value="SI:DKEY-266F7.9"/>
    <property type="match status" value="1"/>
</dbReference>